<dbReference type="RefSeq" id="WP_058272325.1">
    <property type="nucleotide sequence ID" value="NZ_CYPS01000014.1"/>
</dbReference>
<dbReference type="PANTHER" id="PTHR42970">
    <property type="entry name" value="PECTATE LYASE C-RELATED"/>
    <property type="match status" value="1"/>
</dbReference>
<evidence type="ECO:0000313" key="5">
    <source>
        <dbReference type="Proteomes" id="UP000050786"/>
    </source>
</evidence>
<dbReference type="PANTHER" id="PTHR42970:SF1">
    <property type="entry name" value="PECTATE LYASE C-RELATED"/>
    <property type="match status" value="1"/>
</dbReference>
<keyword evidence="5" id="KW-1185">Reference proteome</keyword>
<evidence type="ECO:0000256" key="2">
    <source>
        <dbReference type="ARBA" id="ARBA00023180"/>
    </source>
</evidence>
<keyword evidence="1" id="KW-0479">Metal-binding</keyword>
<dbReference type="SUPFAM" id="SSF51126">
    <property type="entry name" value="Pectin lyase-like"/>
    <property type="match status" value="1"/>
</dbReference>
<dbReference type="InterPro" id="IPR008979">
    <property type="entry name" value="Galactose-bd-like_sf"/>
</dbReference>
<evidence type="ECO:0000256" key="1">
    <source>
        <dbReference type="ARBA" id="ARBA00022723"/>
    </source>
</evidence>
<keyword evidence="2" id="KW-0325">Glycoprotein</keyword>
<dbReference type="Gene3D" id="2.160.20.10">
    <property type="entry name" value="Single-stranded right-handed beta-helix, Pectin lyase-like"/>
    <property type="match status" value="1"/>
</dbReference>
<dbReference type="AlphaFoldDB" id="A0A0P1E234"/>
<feature type="compositionally biased region" description="Pro residues" evidence="3">
    <location>
        <begin position="415"/>
        <end position="439"/>
    </location>
</feature>
<proteinExistence type="predicted"/>
<feature type="region of interest" description="Disordered" evidence="3">
    <location>
        <begin position="409"/>
        <end position="448"/>
    </location>
</feature>
<accession>A0A0P1E234</accession>
<dbReference type="Proteomes" id="UP000050786">
    <property type="component" value="Unassembled WGS sequence"/>
</dbReference>
<gene>
    <name evidence="4" type="ORF">RUM4293_01104</name>
</gene>
<feature type="region of interest" description="Disordered" evidence="3">
    <location>
        <begin position="109"/>
        <end position="128"/>
    </location>
</feature>
<sequence length="743" mass="78237">MNGDLTNADLAFEGAQGFGSGTTGGRGGEIVKVTTLADSGPGSLRWALEALDGPRIVVFEVSGEIQLVDAIKVNGDVTIAGQTSPEGVTITGSKLRVVEDNVIIRGLQFRPGDGAGDTPDNRDGISIGSSSQTVENVILDSNSFSWSVDELVTVWYGAKNITISNNIMGEALQSSIHSKGDHSMGLLVGDGSSNVTIVGNLLAHNEFRNATIKDDSKQIEFINNVVYNYGPHGFLGHEGTTAHIIGNVYLQGADSSGGAAIKLKTPENGTAYYVTDNQAEVDGEATSKISKNYVFEPSNVTVLSSDEVLESVLSNAGARDPALSPIDERIIQSVIDGTGRIIDSPDDVGGYVFVPNTAAPSDKDDDGIPDYFEKILGSDPNSFDAHGDADGNGVSDIEDYINGLIDRDVAVTPPSTTPSPQPTPDPEPQPAPKPNPDPISAPSDGGSDYRIEAEQFDLINGFSTSSIGAASGGSVIGIKGRKSGEASTVFNGESGTYDFNIGYFDENDGASNLSVLVNGNVVQNWTWDQNLGSNLADGATATEITISNVQLNAGDVITFAGKADGREPLRIDYLDLASQNADKSTDEASLPEQFEPTPSKPADGTSNIFVVEAESLDIEGGWKVRDNSVASGGSYLNAAGEGPAKASTEFEGETGYYDIVVNYFDEADGESTLDVNVGGETVDSWVWDQEKSQKFAARDSLTSHVIEDVWIENGELIAFEGTADGGEPLRVDSIEFHSDLWIG</sequence>
<evidence type="ECO:0000256" key="3">
    <source>
        <dbReference type="SAM" id="MobiDB-lite"/>
    </source>
</evidence>
<name>A0A0P1E234_9RHOB</name>
<dbReference type="CDD" id="cd02795">
    <property type="entry name" value="CBM6-CBM35-CBM36_like"/>
    <property type="match status" value="2"/>
</dbReference>
<evidence type="ECO:0000313" key="4">
    <source>
        <dbReference type="EMBL" id="CUH42218.1"/>
    </source>
</evidence>
<dbReference type="InterPro" id="IPR011050">
    <property type="entry name" value="Pectin_lyase_fold/virulence"/>
</dbReference>
<reference evidence="5" key="1">
    <citation type="submission" date="2015-09" db="EMBL/GenBank/DDBJ databases">
        <authorList>
            <person name="Rodrigo-Torres L."/>
            <person name="Arahal D.R."/>
        </authorList>
    </citation>
    <scope>NUCLEOTIDE SEQUENCE [LARGE SCALE GENOMIC DNA]</scope>
    <source>
        <strain evidence="5">CECT 4293</strain>
    </source>
</reference>
<organism evidence="4 5">
    <name type="scientific">Ruegeria atlantica</name>
    <dbReference type="NCBI Taxonomy" id="81569"/>
    <lineage>
        <taxon>Bacteria</taxon>
        <taxon>Pseudomonadati</taxon>
        <taxon>Pseudomonadota</taxon>
        <taxon>Alphaproteobacteria</taxon>
        <taxon>Rhodobacterales</taxon>
        <taxon>Roseobacteraceae</taxon>
        <taxon>Ruegeria</taxon>
    </lineage>
</organism>
<evidence type="ECO:0008006" key="6">
    <source>
        <dbReference type="Google" id="ProtNLM"/>
    </source>
</evidence>
<dbReference type="Gene3D" id="2.60.120.260">
    <property type="entry name" value="Galactose-binding domain-like"/>
    <property type="match status" value="2"/>
</dbReference>
<dbReference type="InterPro" id="IPR052063">
    <property type="entry name" value="Polysaccharide_Lyase_1"/>
</dbReference>
<dbReference type="EMBL" id="CYPS01000014">
    <property type="protein sequence ID" value="CUH42218.1"/>
    <property type="molecule type" value="Genomic_DNA"/>
</dbReference>
<protein>
    <recommendedName>
        <fullName evidence="6">Pectate lyase C</fullName>
    </recommendedName>
</protein>
<dbReference type="SUPFAM" id="SSF49785">
    <property type="entry name" value="Galactose-binding domain-like"/>
    <property type="match status" value="1"/>
</dbReference>
<dbReference type="GO" id="GO:0046872">
    <property type="term" value="F:metal ion binding"/>
    <property type="evidence" value="ECO:0007669"/>
    <property type="project" value="UniProtKB-KW"/>
</dbReference>
<feature type="region of interest" description="Disordered" evidence="3">
    <location>
        <begin position="582"/>
        <end position="606"/>
    </location>
</feature>
<dbReference type="InterPro" id="IPR012334">
    <property type="entry name" value="Pectin_lyas_fold"/>
</dbReference>